<dbReference type="EMBL" id="OU893339">
    <property type="protein sequence ID" value="CAG9795604.1"/>
    <property type="molecule type" value="Genomic_DNA"/>
</dbReference>
<accession>A0A9N9RFG6</accession>
<evidence type="ECO:0000313" key="2">
    <source>
        <dbReference type="Proteomes" id="UP001153714"/>
    </source>
</evidence>
<organism evidence="1 2">
    <name type="scientific">Diatraea saccharalis</name>
    <name type="common">sugarcane borer</name>
    <dbReference type="NCBI Taxonomy" id="40085"/>
    <lineage>
        <taxon>Eukaryota</taxon>
        <taxon>Metazoa</taxon>
        <taxon>Ecdysozoa</taxon>
        <taxon>Arthropoda</taxon>
        <taxon>Hexapoda</taxon>
        <taxon>Insecta</taxon>
        <taxon>Pterygota</taxon>
        <taxon>Neoptera</taxon>
        <taxon>Endopterygota</taxon>
        <taxon>Lepidoptera</taxon>
        <taxon>Glossata</taxon>
        <taxon>Ditrysia</taxon>
        <taxon>Pyraloidea</taxon>
        <taxon>Crambidae</taxon>
        <taxon>Crambinae</taxon>
        <taxon>Diatraea</taxon>
    </lineage>
</organism>
<reference evidence="1" key="2">
    <citation type="submission" date="2022-10" db="EMBL/GenBank/DDBJ databases">
        <authorList>
            <consortium name="ENA_rothamsted_submissions"/>
            <consortium name="culmorum"/>
            <person name="King R."/>
        </authorList>
    </citation>
    <scope>NUCLEOTIDE SEQUENCE</scope>
</reference>
<evidence type="ECO:0000313" key="1">
    <source>
        <dbReference type="EMBL" id="CAG9795604.1"/>
    </source>
</evidence>
<name>A0A9N9RFG6_9NEOP</name>
<gene>
    <name evidence="1" type="ORF">DIATSA_LOCUS12853</name>
</gene>
<proteinExistence type="predicted"/>
<dbReference type="OrthoDB" id="194468at2759"/>
<reference evidence="1" key="1">
    <citation type="submission" date="2021-12" db="EMBL/GenBank/DDBJ databases">
        <authorList>
            <person name="King R."/>
        </authorList>
    </citation>
    <scope>NUCLEOTIDE SEQUENCE</scope>
</reference>
<dbReference type="AlphaFoldDB" id="A0A9N9RFG6"/>
<sequence length="64" mass="7498">MTFEKNEFNIMIMMRLAEGLLITLVKEIDNRNIKAITTLEKILKGIFQELHIITGCNMVMFKPR</sequence>
<keyword evidence="2" id="KW-1185">Reference proteome</keyword>
<protein>
    <submittedName>
        <fullName evidence="1">Uncharacterized protein</fullName>
    </submittedName>
</protein>
<dbReference type="Proteomes" id="UP001153714">
    <property type="component" value="Chromosome 8"/>
</dbReference>